<sequence length="54" mass="6057">MVLKERGQIDQEFGAEEIADYLRLRGFKPKVDVMHFGDHSGGSITFGTDSEDII</sequence>
<accession>A0AAW6KDF1</accession>
<evidence type="ECO:0000313" key="1">
    <source>
        <dbReference type="EMBL" id="MDE1451531.1"/>
    </source>
</evidence>
<gene>
    <name evidence="1" type="ORF">PVN32_05005</name>
</gene>
<dbReference type="RefSeq" id="WP_223254801.1">
    <property type="nucleotide sequence ID" value="NZ_JAHHYC010000003.1"/>
</dbReference>
<dbReference type="AlphaFoldDB" id="A0AAW6KDF1"/>
<name>A0AAW6KDF1_9BACI</name>
<proteinExistence type="predicted"/>
<organism evidence="1 2">
    <name type="scientific">Bacillus paralicheniformis</name>
    <dbReference type="NCBI Taxonomy" id="1648923"/>
    <lineage>
        <taxon>Bacteria</taxon>
        <taxon>Bacillati</taxon>
        <taxon>Bacillota</taxon>
        <taxon>Bacilli</taxon>
        <taxon>Bacillales</taxon>
        <taxon>Bacillaceae</taxon>
        <taxon>Bacillus</taxon>
    </lineage>
</organism>
<comment type="caution">
    <text evidence="1">The sequence shown here is derived from an EMBL/GenBank/DDBJ whole genome shotgun (WGS) entry which is preliminary data.</text>
</comment>
<dbReference type="Proteomes" id="UP001216709">
    <property type="component" value="Unassembled WGS sequence"/>
</dbReference>
<evidence type="ECO:0000313" key="2">
    <source>
        <dbReference type="Proteomes" id="UP001216709"/>
    </source>
</evidence>
<dbReference type="EMBL" id="JARAFO010000006">
    <property type="protein sequence ID" value="MDE1451531.1"/>
    <property type="molecule type" value="Genomic_DNA"/>
</dbReference>
<reference evidence="1" key="1">
    <citation type="submission" date="2022-12" db="EMBL/GenBank/DDBJ databases">
        <title>Draft Genome Sequences of Bacillus licheniformis and Bacillus paralicheniformis strains isolated from Irish skim milk powders.</title>
        <authorList>
            <person name="Lourenco A."/>
            <person name="Li F."/>
            <person name="Geraldine D."/>
            <person name="Tobin J.T."/>
            <person name="Butler F."/>
            <person name="Jordan K."/>
            <person name="Obrien T."/>
        </authorList>
    </citation>
    <scope>NUCLEOTIDE SEQUENCE</scope>
    <source>
        <strain evidence="1">3370</strain>
    </source>
</reference>
<protein>
    <submittedName>
        <fullName evidence="1">Uncharacterized protein</fullName>
    </submittedName>
</protein>